<dbReference type="PANTHER" id="PTHR47917:SF1">
    <property type="entry name" value="COENZYME F420:L-GLUTAMATE LIGASE"/>
    <property type="match status" value="1"/>
</dbReference>
<keyword evidence="5" id="KW-0630">Potassium</keyword>
<organism evidence="10 11">
    <name type="scientific">Caulobacter ginsengisoli</name>
    <dbReference type="NCBI Taxonomy" id="400775"/>
    <lineage>
        <taxon>Bacteria</taxon>
        <taxon>Pseudomonadati</taxon>
        <taxon>Pseudomonadota</taxon>
        <taxon>Alphaproteobacteria</taxon>
        <taxon>Caulobacterales</taxon>
        <taxon>Caulobacteraceae</taxon>
        <taxon>Caulobacter</taxon>
    </lineage>
</organism>
<dbReference type="Gene3D" id="3.40.50.720">
    <property type="entry name" value="NAD(P)-binding Rossmann-like Domain"/>
    <property type="match status" value="1"/>
</dbReference>
<keyword evidence="7" id="KW-0464">Manganese</keyword>
<keyword evidence="2" id="KW-0479">Metal-binding</keyword>
<dbReference type="EMBL" id="JAUSVS010000016">
    <property type="protein sequence ID" value="MDQ0466914.1"/>
    <property type="molecule type" value="Genomic_DNA"/>
</dbReference>
<name>A0ABU0IY32_9CAUL</name>
<dbReference type="InterPro" id="IPR010185">
    <property type="entry name" value="NpdG"/>
</dbReference>
<dbReference type="SUPFAM" id="SSF144010">
    <property type="entry name" value="CofE-like"/>
    <property type="match status" value="1"/>
</dbReference>
<sequence>MASIAILGGTGALGSALAMRLARAGWTVVVGSRDAAKARDAAAGLAALYPDIAISGAGLAEAAARAEICVLAVPYAAHAETLAQVREAVAGKIFVDTTVPLRPPKVGTVQLPAAGAAAVEAAQALGETVRVVSALQTIGAEKLAAGGAIDADVLVAADDAEAAETVRALLADIGLRSWHVGPLANSAAAEAMTSLIIQINRRYKINQAGIRITGKPKDAPVTAMGLSVRPVPGLPHIAPGDDLAVLIGEAIIAGGVELAEGDVVVVAQKIVSKAEGRTVRLAAVTPGAEAIADAERTGRDAAMVELIRAESSEVMRVTPGVVIARHRLGHVAANAGIDQSNVAHDEGETALLWPVDPDHSAAVLREALQRRFGVRLAVVISDSLGRAWRMGTTGTAIGVSGLKPLRDRRGESDLFGRVLQATVTGVADEIAAAASLVIGEAAEGVPVAVVSGATYEPAENQGIGEILRPLDQDLFR</sequence>
<evidence type="ECO:0000256" key="3">
    <source>
        <dbReference type="ARBA" id="ARBA00022741"/>
    </source>
</evidence>
<evidence type="ECO:0000313" key="10">
    <source>
        <dbReference type="EMBL" id="MDQ0466914.1"/>
    </source>
</evidence>
<dbReference type="SUPFAM" id="SSF51735">
    <property type="entry name" value="NAD(P)-binding Rossmann-fold domains"/>
    <property type="match status" value="1"/>
</dbReference>
<evidence type="ECO:0000256" key="2">
    <source>
        <dbReference type="ARBA" id="ARBA00022723"/>
    </source>
</evidence>
<evidence type="ECO:0000259" key="8">
    <source>
        <dbReference type="Pfam" id="PF01996"/>
    </source>
</evidence>
<dbReference type="Proteomes" id="UP001228905">
    <property type="component" value="Unassembled WGS sequence"/>
</dbReference>
<evidence type="ECO:0000256" key="4">
    <source>
        <dbReference type="ARBA" id="ARBA00022842"/>
    </source>
</evidence>
<gene>
    <name evidence="10" type="ORF">QO010_004711</name>
</gene>
<keyword evidence="3" id="KW-0547">Nucleotide-binding</keyword>
<reference evidence="10 11" key="1">
    <citation type="submission" date="2023-07" db="EMBL/GenBank/DDBJ databases">
        <title>Genomic Encyclopedia of Type Strains, Phase IV (KMG-IV): sequencing the most valuable type-strain genomes for metagenomic binning, comparative biology and taxonomic classification.</title>
        <authorList>
            <person name="Goeker M."/>
        </authorList>
    </citation>
    <scope>NUCLEOTIDE SEQUENCE [LARGE SCALE GENOMIC DNA]</scope>
    <source>
        <strain evidence="10 11">DSM 18695</strain>
    </source>
</reference>
<evidence type="ECO:0000256" key="7">
    <source>
        <dbReference type="ARBA" id="ARBA00023211"/>
    </source>
</evidence>
<proteinExistence type="predicted"/>
<feature type="domain" description="Pyrroline-5-carboxylate reductase catalytic N-terminal" evidence="9">
    <location>
        <begin position="4"/>
        <end position="100"/>
    </location>
</feature>
<dbReference type="InterPro" id="IPR028939">
    <property type="entry name" value="P5C_Rdtase_cat_N"/>
</dbReference>
<dbReference type="NCBIfam" id="TIGR01915">
    <property type="entry name" value="npdG"/>
    <property type="match status" value="1"/>
</dbReference>
<dbReference type="InterPro" id="IPR008225">
    <property type="entry name" value="F420-0_g-glutamyl_ligase"/>
</dbReference>
<dbReference type="Pfam" id="PF03807">
    <property type="entry name" value="F420_oxidored"/>
    <property type="match status" value="1"/>
</dbReference>
<keyword evidence="6" id="KW-0342">GTP-binding</keyword>
<protein>
    <submittedName>
        <fullName evidence="10">Coenzyme F420-0:L-glutamate ligase/NADPH-dependent F420 reductase</fullName>
    </submittedName>
</protein>
<evidence type="ECO:0000256" key="1">
    <source>
        <dbReference type="ARBA" id="ARBA00022598"/>
    </source>
</evidence>
<dbReference type="PANTHER" id="PTHR47917">
    <property type="match status" value="1"/>
</dbReference>
<keyword evidence="11" id="KW-1185">Reference proteome</keyword>
<dbReference type="Gene3D" id="3.90.1660.10">
    <property type="entry name" value="CofE-like domain"/>
    <property type="match status" value="1"/>
</dbReference>
<dbReference type="Pfam" id="PF01996">
    <property type="entry name" value="F420_ligase"/>
    <property type="match status" value="1"/>
</dbReference>
<dbReference type="InterPro" id="IPR002847">
    <property type="entry name" value="F420-0_gamma-glut_ligase-dom"/>
</dbReference>
<evidence type="ECO:0000256" key="6">
    <source>
        <dbReference type="ARBA" id="ARBA00023134"/>
    </source>
</evidence>
<dbReference type="RefSeq" id="WP_307353148.1">
    <property type="nucleotide sequence ID" value="NZ_JAUSVS010000016.1"/>
</dbReference>
<feature type="domain" description="Coenzyme F420:L-glutamate ligase-like" evidence="8">
    <location>
        <begin position="234"/>
        <end position="452"/>
    </location>
</feature>
<dbReference type="Gene3D" id="3.30.1330.100">
    <property type="entry name" value="CofE-like"/>
    <property type="match status" value="1"/>
</dbReference>
<comment type="caution">
    <text evidence="10">The sequence shown here is derived from an EMBL/GenBank/DDBJ whole genome shotgun (WGS) entry which is preliminary data.</text>
</comment>
<dbReference type="NCBIfam" id="TIGR01916">
    <property type="entry name" value="F420_cofE"/>
    <property type="match status" value="1"/>
</dbReference>
<evidence type="ECO:0000259" key="9">
    <source>
        <dbReference type="Pfam" id="PF03807"/>
    </source>
</evidence>
<dbReference type="InterPro" id="IPR036291">
    <property type="entry name" value="NAD(P)-bd_dom_sf"/>
</dbReference>
<accession>A0ABU0IY32</accession>
<keyword evidence="4" id="KW-0460">Magnesium</keyword>
<keyword evidence="1 10" id="KW-0436">Ligase</keyword>
<evidence type="ECO:0000313" key="11">
    <source>
        <dbReference type="Proteomes" id="UP001228905"/>
    </source>
</evidence>
<evidence type="ECO:0000256" key="5">
    <source>
        <dbReference type="ARBA" id="ARBA00022958"/>
    </source>
</evidence>
<dbReference type="GO" id="GO:0016874">
    <property type="term" value="F:ligase activity"/>
    <property type="evidence" value="ECO:0007669"/>
    <property type="project" value="UniProtKB-KW"/>
</dbReference>